<dbReference type="InterPro" id="IPR018247">
    <property type="entry name" value="EF_Hand_1_Ca_BS"/>
</dbReference>
<dbReference type="RefSeq" id="WP_194930262.1">
    <property type="nucleotide sequence ID" value="NZ_JADLZT010000003.1"/>
</dbReference>
<dbReference type="SUPFAM" id="SSF47473">
    <property type="entry name" value="EF-hand"/>
    <property type="match status" value="1"/>
</dbReference>
<dbReference type="PANTHER" id="PTHR10827:SF102">
    <property type="entry name" value="EF-HAND DOMAIN-CONTAINING PROTEIN"/>
    <property type="match status" value="1"/>
</dbReference>
<protein>
    <submittedName>
        <fullName evidence="4">EF-hand domain-containing protein</fullName>
    </submittedName>
</protein>
<proteinExistence type="predicted"/>
<evidence type="ECO:0000256" key="2">
    <source>
        <dbReference type="SAM" id="SignalP"/>
    </source>
</evidence>
<dbReference type="Pfam" id="PF13499">
    <property type="entry name" value="EF-hand_7"/>
    <property type="match status" value="1"/>
</dbReference>
<feature type="signal peptide" evidence="2">
    <location>
        <begin position="1"/>
        <end position="25"/>
    </location>
</feature>
<accession>A0ABS0B4R1</accession>
<dbReference type="Proteomes" id="UP001429984">
    <property type="component" value="Unassembled WGS sequence"/>
</dbReference>
<sequence>MNHRKTFQPLLLAAAIVIAAGSAFAATQAPSTETKAGPGRHMPRIDSNGDGVIDKAEAAAHPRLAEKFDTLDKNRDGKLDASERPSRMGRGHGDRMEHAVRLDTDGDGRISRAEAAAQPHLDERFAEIDSNRDGYLVRSELRASSEKRRAERKAQHQQQFEQEFKGADRNADGKLSRAEVESNMPRLAESFNFLDEDRDGQLTRQDLEHSGRHR</sequence>
<evidence type="ECO:0000259" key="3">
    <source>
        <dbReference type="PROSITE" id="PS50222"/>
    </source>
</evidence>
<comment type="caution">
    <text evidence="4">The sequence shown here is derived from an EMBL/GenBank/DDBJ whole genome shotgun (WGS) entry which is preliminary data.</text>
</comment>
<feature type="region of interest" description="Disordered" evidence="1">
    <location>
        <begin position="142"/>
        <end position="214"/>
    </location>
</feature>
<dbReference type="Gene3D" id="1.10.238.10">
    <property type="entry name" value="EF-hand"/>
    <property type="match status" value="3"/>
</dbReference>
<reference evidence="4 5" key="1">
    <citation type="submission" date="2020-11" db="EMBL/GenBank/DDBJ databases">
        <title>Draft Genome Sequence and Secondary Metabolite Biosynthetic Potential of the Lysobacter niastensis Type strain DSM 18481.</title>
        <authorList>
            <person name="Turrini P."/>
            <person name="Artuso I."/>
            <person name="Tescari M."/>
            <person name="Lugli G.A."/>
            <person name="Frangipani E."/>
            <person name="Ventura M."/>
            <person name="Visca P."/>
        </authorList>
    </citation>
    <scope>NUCLEOTIDE SEQUENCE [LARGE SCALE GENOMIC DNA]</scope>
    <source>
        <strain evidence="4 5">DSM 18481</strain>
    </source>
</reference>
<keyword evidence="2" id="KW-0732">Signal</keyword>
<feature type="chain" id="PRO_5045204237" evidence="2">
    <location>
        <begin position="26"/>
        <end position="214"/>
    </location>
</feature>
<feature type="region of interest" description="Disordered" evidence="1">
    <location>
        <begin position="29"/>
        <end position="98"/>
    </location>
</feature>
<evidence type="ECO:0000313" key="4">
    <source>
        <dbReference type="EMBL" id="MBF6023671.1"/>
    </source>
</evidence>
<dbReference type="PROSITE" id="PS50222">
    <property type="entry name" value="EF_HAND_2"/>
    <property type="match status" value="1"/>
</dbReference>
<gene>
    <name evidence="4" type="ORF">IU514_06495</name>
</gene>
<keyword evidence="5" id="KW-1185">Reference proteome</keyword>
<feature type="compositionally biased region" description="Basic and acidic residues" evidence="1">
    <location>
        <begin position="199"/>
        <end position="214"/>
    </location>
</feature>
<feature type="compositionally biased region" description="Basic and acidic residues" evidence="1">
    <location>
        <begin position="52"/>
        <end position="98"/>
    </location>
</feature>
<feature type="compositionally biased region" description="Basic and acidic residues" evidence="1">
    <location>
        <begin position="142"/>
        <end position="154"/>
    </location>
</feature>
<feature type="compositionally biased region" description="Basic and acidic residues" evidence="1">
    <location>
        <begin position="162"/>
        <end position="180"/>
    </location>
</feature>
<dbReference type="PANTHER" id="PTHR10827">
    <property type="entry name" value="RETICULOCALBIN"/>
    <property type="match status" value="1"/>
</dbReference>
<feature type="domain" description="EF-hand" evidence="3">
    <location>
        <begin position="182"/>
        <end position="214"/>
    </location>
</feature>
<evidence type="ECO:0000256" key="1">
    <source>
        <dbReference type="SAM" id="MobiDB-lite"/>
    </source>
</evidence>
<dbReference type="EMBL" id="JADLZT010000003">
    <property type="protein sequence ID" value="MBF6023671.1"/>
    <property type="molecule type" value="Genomic_DNA"/>
</dbReference>
<organism evidence="4 5">
    <name type="scientific">Lysobacter niastensis</name>
    <dbReference type="NCBI Taxonomy" id="380629"/>
    <lineage>
        <taxon>Bacteria</taxon>
        <taxon>Pseudomonadati</taxon>
        <taxon>Pseudomonadota</taxon>
        <taxon>Gammaproteobacteria</taxon>
        <taxon>Lysobacterales</taxon>
        <taxon>Lysobacteraceae</taxon>
        <taxon>Lysobacter</taxon>
    </lineage>
</organism>
<dbReference type="Pfam" id="PF13202">
    <property type="entry name" value="EF-hand_5"/>
    <property type="match status" value="4"/>
</dbReference>
<dbReference type="PROSITE" id="PS00018">
    <property type="entry name" value="EF_HAND_1"/>
    <property type="match status" value="1"/>
</dbReference>
<name>A0ABS0B4R1_9GAMM</name>
<dbReference type="InterPro" id="IPR011992">
    <property type="entry name" value="EF-hand-dom_pair"/>
</dbReference>
<dbReference type="InterPro" id="IPR002048">
    <property type="entry name" value="EF_hand_dom"/>
</dbReference>
<evidence type="ECO:0000313" key="5">
    <source>
        <dbReference type="Proteomes" id="UP001429984"/>
    </source>
</evidence>